<comment type="caution">
    <text evidence="6">The sequence shown here is derived from an EMBL/GenBank/DDBJ whole genome shotgun (WGS) entry which is preliminary data.</text>
</comment>
<evidence type="ECO:0000256" key="2">
    <source>
        <dbReference type="ARBA" id="ARBA00023015"/>
    </source>
</evidence>
<proteinExistence type="inferred from homology"/>
<evidence type="ECO:0000256" key="1">
    <source>
        <dbReference type="ARBA" id="ARBA00009437"/>
    </source>
</evidence>
<keyword evidence="7" id="KW-1185">Reference proteome</keyword>
<dbReference type="Gene3D" id="1.10.10.10">
    <property type="entry name" value="Winged helix-like DNA-binding domain superfamily/Winged helix DNA-binding domain"/>
    <property type="match status" value="1"/>
</dbReference>
<keyword evidence="2" id="KW-0805">Transcription regulation</keyword>
<dbReference type="InterPro" id="IPR036388">
    <property type="entry name" value="WH-like_DNA-bd_sf"/>
</dbReference>
<reference evidence="6 7" key="1">
    <citation type="submission" date="2023-05" db="EMBL/GenBank/DDBJ databases">
        <authorList>
            <person name="Guo Y."/>
        </authorList>
    </citation>
    <scope>NUCLEOTIDE SEQUENCE [LARGE SCALE GENOMIC DNA]</scope>
    <source>
        <strain evidence="6 7">GR2756</strain>
    </source>
</reference>
<dbReference type="InterPro" id="IPR036390">
    <property type="entry name" value="WH_DNA-bd_sf"/>
</dbReference>
<dbReference type="SUPFAM" id="SSF53850">
    <property type="entry name" value="Periplasmic binding protein-like II"/>
    <property type="match status" value="1"/>
</dbReference>
<evidence type="ECO:0000256" key="4">
    <source>
        <dbReference type="ARBA" id="ARBA00023163"/>
    </source>
</evidence>
<name>A0ABU3Q6X0_9SPHN</name>
<evidence type="ECO:0000313" key="6">
    <source>
        <dbReference type="EMBL" id="MDT9599150.1"/>
    </source>
</evidence>
<dbReference type="RefSeq" id="WP_315725824.1">
    <property type="nucleotide sequence ID" value="NZ_JAVUPU010000004.1"/>
</dbReference>
<keyword evidence="4" id="KW-0804">Transcription</keyword>
<accession>A0ABU3Q6X0</accession>
<feature type="domain" description="HTH lysR-type" evidence="5">
    <location>
        <begin position="5"/>
        <end position="62"/>
    </location>
</feature>
<evidence type="ECO:0000313" key="7">
    <source>
        <dbReference type="Proteomes" id="UP001259572"/>
    </source>
</evidence>
<dbReference type="Gene3D" id="3.40.190.10">
    <property type="entry name" value="Periplasmic binding protein-like II"/>
    <property type="match status" value="2"/>
</dbReference>
<dbReference type="SUPFAM" id="SSF46785">
    <property type="entry name" value="Winged helix' DNA-binding domain"/>
    <property type="match status" value="1"/>
</dbReference>
<comment type="similarity">
    <text evidence="1">Belongs to the LysR transcriptional regulatory family.</text>
</comment>
<evidence type="ECO:0000256" key="3">
    <source>
        <dbReference type="ARBA" id="ARBA00023125"/>
    </source>
</evidence>
<dbReference type="InterPro" id="IPR000847">
    <property type="entry name" value="LysR_HTH_N"/>
</dbReference>
<dbReference type="PANTHER" id="PTHR30537:SF79">
    <property type="entry name" value="TRANSCRIPTIONAL REGULATOR-RELATED"/>
    <property type="match status" value="1"/>
</dbReference>
<dbReference type="InterPro" id="IPR058163">
    <property type="entry name" value="LysR-type_TF_proteobact-type"/>
</dbReference>
<dbReference type="PANTHER" id="PTHR30537">
    <property type="entry name" value="HTH-TYPE TRANSCRIPTIONAL REGULATOR"/>
    <property type="match status" value="1"/>
</dbReference>
<organism evidence="6 7">
    <name type="scientific">Sphingosinicella rhizophila</name>
    <dbReference type="NCBI Taxonomy" id="3050082"/>
    <lineage>
        <taxon>Bacteria</taxon>
        <taxon>Pseudomonadati</taxon>
        <taxon>Pseudomonadota</taxon>
        <taxon>Alphaproteobacteria</taxon>
        <taxon>Sphingomonadales</taxon>
        <taxon>Sphingosinicellaceae</taxon>
        <taxon>Sphingosinicella</taxon>
    </lineage>
</organism>
<sequence>MSGLPPFAALRAFDAVGREGGIRKAAAALGLDHAVVSRHVRSLEEWMGIALFHRREGRLQLTEAGTRFHGRIAQAIAEIAGATAEATGDGTAGGRGRSLKTWCVPGFAAQWLTDQITDFEAAFPDHRVELRPTDQAANLLAREADVDIRFYGDDYAPAPGGKGLRSVALARPAIFPVASPDMAERLAGAAATDLIDAPLLHEEHDEQWRAWLRLNGVPVPNRLPGPLLWHAHLAIAAARRGRGVALASDYLVGRDLKQGMLVKVAIAGTHPVELGTYAFVAREDRWASPAIAALRRFLQARTAGQAAPSD</sequence>
<dbReference type="Proteomes" id="UP001259572">
    <property type="component" value="Unassembled WGS sequence"/>
</dbReference>
<gene>
    <name evidence="6" type="ORF">RQX22_09335</name>
</gene>
<protein>
    <submittedName>
        <fullName evidence="6">LysR substrate-binding domain-containing protein</fullName>
    </submittedName>
</protein>
<dbReference type="Pfam" id="PF00126">
    <property type="entry name" value="HTH_1"/>
    <property type="match status" value="1"/>
</dbReference>
<evidence type="ECO:0000259" key="5">
    <source>
        <dbReference type="PROSITE" id="PS50931"/>
    </source>
</evidence>
<dbReference type="EMBL" id="JAVUPU010000004">
    <property type="protein sequence ID" value="MDT9599150.1"/>
    <property type="molecule type" value="Genomic_DNA"/>
</dbReference>
<dbReference type="InterPro" id="IPR005119">
    <property type="entry name" value="LysR_subst-bd"/>
</dbReference>
<dbReference type="Pfam" id="PF03466">
    <property type="entry name" value="LysR_substrate"/>
    <property type="match status" value="1"/>
</dbReference>
<keyword evidence="3" id="KW-0238">DNA-binding</keyword>
<dbReference type="PROSITE" id="PS50931">
    <property type="entry name" value="HTH_LYSR"/>
    <property type="match status" value="1"/>
</dbReference>